<feature type="chain" id="PRO_5044274054" evidence="2">
    <location>
        <begin position="19"/>
        <end position="383"/>
    </location>
</feature>
<evidence type="ECO:0000313" key="3">
    <source>
        <dbReference type="EMBL" id="KAJ6443572.1"/>
    </source>
</evidence>
<evidence type="ECO:0000256" key="1">
    <source>
        <dbReference type="SAM" id="Phobius"/>
    </source>
</evidence>
<dbReference type="EMBL" id="JAQHRD010000003">
    <property type="protein sequence ID" value="KAJ6443572.1"/>
    <property type="molecule type" value="Genomic_DNA"/>
</dbReference>
<comment type="caution">
    <text evidence="3">The sequence shown here is derived from an EMBL/GenBank/DDBJ whole genome shotgun (WGS) entry which is preliminary data.</text>
</comment>
<name>A0AB34FWQ6_9HYPO</name>
<protein>
    <submittedName>
        <fullName evidence="3">Mitotic spindle checkpoint component MAD2</fullName>
    </submittedName>
</protein>
<feature type="transmembrane region" description="Helical" evidence="1">
    <location>
        <begin position="199"/>
        <end position="220"/>
    </location>
</feature>
<accession>A0AB34FWQ6</accession>
<dbReference type="AlphaFoldDB" id="A0AB34FWQ6"/>
<feature type="signal peptide" evidence="2">
    <location>
        <begin position="1"/>
        <end position="18"/>
    </location>
</feature>
<reference evidence="3" key="1">
    <citation type="submission" date="2023-01" db="EMBL/GenBank/DDBJ databases">
        <title>The growth and conidiation of Purpureocillium lavendulum are regulated by nitrogen source and histone H3K14 acetylation.</title>
        <authorList>
            <person name="Tang P."/>
            <person name="Han J."/>
            <person name="Zhang C."/>
            <person name="Tang P."/>
            <person name="Qi F."/>
            <person name="Zhang K."/>
            <person name="Liang L."/>
        </authorList>
    </citation>
    <scope>NUCLEOTIDE SEQUENCE</scope>
    <source>
        <strain evidence="3">YMF1.00683</strain>
    </source>
</reference>
<keyword evidence="1" id="KW-0812">Transmembrane</keyword>
<keyword evidence="1" id="KW-1133">Transmembrane helix</keyword>
<keyword evidence="2" id="KW-0732">Signal</keyword>
<evidence type="ECO:0000313" key="4">
    <source>
        <dbReference type="Proteomes" id="UP001163105"/>
    </source>
</evidence>
<organism evidence="3 4">
    <name type="scientific">Purpureocillium lavendulum</name>
    <dbReference type="NCBI Taxonomy" id="1247861"/>
    <lineage>
        <taxon>Eukaryota</taxon>
        <taxon>Fungi</taxon>
        <taxon>Dikarya</taxon>
        <taxon>Ascomycota</taxon>
        <taxon>Pezizomycotina</taxon>
        <taxon>Sordariomycetes</taxon>
        <taxon>Hypocreomycetidae</taxon>
        <taxon>Hypocreales</taxon>
        <taxon>Ophiocordycipitaceae</taxon>
        <taxon>Purpureocillium</taxon>
    </lineage>
</organism>
<gene>
    <name evidence="3" type="ORF">O9K51_04751</name>
</gene>
<feature type="transmembrane region" description="Helical" evidence="1">
    <location>
        <begin position="240"/>
        <end position="262"/>
    </location>
</feature>
<feature type="transmembrane region" description="Helical" evidence="1">
    <location>
        <begin position="304"/>
        <end position="327"/>
    </location>
</feature>
<evidence type="ECO:0000256" key="2">
    <source>
        <dbReference type="SAM" id="SignalP"/>
    </source>
</evidence>
<feature type="transmembrane region" description="Helical" evidence="1">
    <location>
        <begin position="339"/>
        <end position="356"/>
    </location>
</feature>
<dbReference type="Proteomes" id="UP001163105">
    <property type="component" value="Unassembled WGS sequence"/>
</dbReference>
<sequence>MRPWAAIAAVALLPLASGDLLRNDFSTFFPQYNNAFRYLLSNDSLCGKLYQAYREDYRENEDNEDDDSNPFQLRRADLDPVSAAFELNTVTHQLVECILRNTPEIIKVRMASAQVLLGLTPSLLAVLGPSPWHTGVIAAVGKRRLVALLIAGGSPALSPSPGSGGHLKETFLRPRQHAIKVPAWLGQDVRAARGAPAKFAALAGWGLFYCLALASIANMAEVSYRIGARAIFTFVQSDGWLMFLWAFLGLSIHALGAITVFLRVKHLPVGPKAPTPTTKSPNGPQRKIRIEILPPTIATKMLTWFTAVYTVMHVFFGTLLFSSVLFVSVKDCVYIILRLWGSVLFCRLAAGFFILLDRRDAEVVNGGGQEDDGGLPLQEDDHK</sequence>
<keyword evidence="4" id="KW-1185">Reference proteome</keyword>
<keyword evidence="1" id="KW-0472">Membrane</keyword>
<proteinExistence type="predicted"/>